<gene>
    <name evidence="3" type="ORF">ACFSKX_09505</name>
</gene>
<dbReference type="SUPFAM" id="SSF54637">
    <property type="entry name" value="Thioesterase/thiol ester dehydrase-isomerase"/>
    <property type="match status" value="2"/>
</dbReference>
<evidence type="ECO:0000313" key="3">
    <source>
        <dbReference type="EMBL" id="MFD2310650.1"/>
    </source>
</evidence>
<dbReference type="Proteomes" id="UP001597425">
    <property type="component" value="Unassembled WGS sequence"/>
</dbReference>
<name>A0ABW5EDG4_9GAMM</name>
<comment type="caution">
    <text evidence="3">The sequence shown here is derived from an EMBL/GenBank/DDBJ whole genome shotgun (WGS) entry which is preliminary data.</text>
</comment>
<reference evidence="4" key="1">
    <citation type="journal article" date="2019" name="Int. J. Syst. Evol. Microbiol.">
        <title>The Global Catalogue of Microorganisms (GCM) 10K type strain sequencing project: providing services to taxonomists for standard genome sequencing and annotation.</title>
        <authorList>
            <consortium name="The Broad Institute Genomics Platform"/>
            <consortium name="The Broad Institute Genome Sequencing Center for Infectious Disease"/>
            <person name="Wu L."/>
            <person name="Ma J."/>
        </authorList>
    </citation>
    <scope>NUCLEOTIDE SEQUENCE [LARGE SCALE GENOMIC DNA]</scope>
    <source>
        <strain evidence="4">KCTC 12848</strain>
    </source>
</reference>
<keyword evidence="4" id="KW-1185">Reference proteome</keyword>
<dbReference type="InterPro" id="IPR049450">
    <property type="entry name" value="ACOT8-like_C"/>
</dbReference>
<dbReference type="InterPro" id="IPR049449">
    <property type="entry name" value="TesB_ACOT8-like_N"/>
</dbReference>
<evidence type="ECO:0000259" key="1">
    <source>
        <dbReference type="Pfam" id="PF13622"/>
    </source>
</evidence>
<dbReference type="Pfam" id="PF20789">
    <property type="entry name" value="4HBT_3C"/>
    <property type="match status" value="1"/>
</dbReference>
<dbReference type="EMBL" id="JBHUJD010000010">
    <property type="protein sequence ID" value="MFD2310650.1"/>
    <property type="molecule type" value="Genomic_DNA"/>
</dbReference>
<sequence length="262" mass="28452">MLFTELLQSATHEEGSSRLQVSDDWLQGRSLFGGLQAALAVYAMRGLVEAELPLRTLQVTFMAPVPAGEVSAQARILRSGKNTRHLEASLVQGNETLMTAIGVFGAGRQSTIRLAPEQPPVDNSEAEELPFIPDLSPAFMQHFTPRWLRGGLPFSGSELPETVIEVDFKDSSEQASELHAIALADFPPPVALSMLKEISAGSSLTWMLEFLTDDFAALPLQGWRIDARMLAARDGYTNQSCRVWGPGGVPVALSRQSMVVFG</sequence>
<dbReference type="RefSeq" id="WP_265720733.1">
    <property type="nucleotide sequence ID" value="NZ_JAPIVK010000005.1"/>
</dbReference>
<feature type="domain" description="Acyl-CoA thioesterase-like N-terminal HotDog" evidence="1">
    <location>
        <begin position="22"/>
        <end position="105"/>
    </location>
</feature>
<feature type="domain" description="Acyl-CoA thioesterase-like C-terminal" evidence="2">
    <location>
        <begin position="125"/>
        <end position="260"/>
    </location>
</feature>
<dbReference type="InterPro" id="IPR029069">
    <property type="entry name" value="HotDog_dom_sf"/>
</dbReference>
<dbReference type="InterPro" id="IPR042171">
    <property type="entry name" value="Acyl-CoA_hotdog"/>
</dbReference>
<organism evidence="3 4">
    <name type="scientific">Microbulbifer halophilus</name>
    <dbReference type="NCBI Taxonomy" id="453963"/>
    <lineage>
        <taxon>Bacteria</taxon>
        <taxon>Pseudomonadati</taxon>
        <taxon>Pseudomonadota</taxon>
        <taxon>Gammaproteobacteria</taxon>
        <taxon>Cellvibrionales</taxon>
        <taxon>Microbulbiferaceae</taxon>
        <taxon>Microbulbifer</taxon>
    </lineage>
</organism>
<dbReference type="CDD" id="cd03443">
    <property type="entry name" value="PaaI_thioesterase"/>
    <property type="match status" value="1"/>
</dbReference>
<proteinExistence type="predicted"/>
<dbReference type="Pfam" id="PF13622">
    <property type="entry name" value="4HBT_3"/>
    <property type="match status" value="1"/>
</dbReference>
<accession>A0ABW5EDG4</accession>
<evidence type="ECO:0000259" key="2">
    <source>
        <dbReference type="Pfam" id="PF20789"/>
    </source>
</evidence>
<protein>
    <submittedName>
        <fullName evidence="3">Thioesterase family protein</fullName>
    </submittedName>
</protein>
<dbReference type="Gene3D" id="2.40.160.210">
    <property type="entry name" value="Acyl-CoA thioesterase, double hotdog domain"/>
    <property type="match status" value="1"/>
</dbReference>
<evidence type="ECO:0000313" key="4">
    <source>
        <dbReference type="Proteomes" id="UP001597425"/>
    </source>
</evidence>